<organism evidence="1">
    <name type="scientific">marine sediment metagenome</name>
    <dbReference type="NCBI Taxonomy" id="412755"/>
    <lineage>
        <taxon>unclassified sequences</taxon>
        <taxon>metagenomes</taxon>
        <taxon>ecological metagenomes</taxon>
    </lineage>
</organism>
<reference evidence="1" key="1">
    <citation type="journal article" date="2014" name="Front. Microbiol.">
        <title>High frequency of phylogenetically diverse reductive dehalogenase-homologous genes in deep subseafloor sedimentary metagenomes.</title>
        <authorList>
            <person name="Kawai M."/>
            <person name="Futagami T."/>
            <person name="Toyoda A."/>
            <person name="Takaki Y."/>
            <person name="Nishi S."/>
            <person name="Hori S."/>
            <person name="Arai W."/>
            <person name="Tsubouchi T."/>
            <person name="Morono Y."/>
            <person name="Uchiyama I."/>
            <person name="Ito T."/>
            <person name="Fujiyama A."/>
            <person name="Inagaki F."/>
            <person name="Takami H."/>
        </authorList>
    </citation>
    <scope>NUCLEOTIDE SEQUENCE</scope>
    <source>
        <strain evidence="1">Expedition CK06-06</strain>
    </source>
</reference>
<sequence length="33" mass="3854">DAYPDKTLVDFLHEKKMGLKIPHLNPAKKFCRV</sequence>
<dbReference type="EMBL" id="BART01027426">
    <property type="protein sequence ID" value="GAG92892.1"/>
    <property type="molecule type" value="Genomic_DNA"/>
</dbReference>
<accession>X1CIJ5</accession>
<proteinExistence type="predicted"/>
<comment type="caution">
    <text evidence="1">The sequence shown here is derived from an EMBL/GenBank/DDBJ whole genome shotgun (WGS) entry which is preliminary data.</text>
</comment>
<name>X1CIJ5_9ZZZZ</name>
<evidence type="ECO:0000313" key="1">
    <source>
        <dbReference type="EMBL" id="GAG92892.1"/>
    </source>
</evidence>
<protein>
    <submittedName>
        <fullName evidence="1">Uncharacterized protein</fullName>
    </submittedName>
</protein>
<feature type="non-terminal residue" evidence="1">
    <location>
        <position position="1"/>
    </location>
</feature>
<gene>
    <name evidence="1" type="ORF">S01H4_48625</name>
</gene>
<dbReference type="AlphaFoldDB" id="X1CIJ5"/>